<name>A0A381RL48_9ZZZZ</name>
<dbReference type="Pfam" id="PF04265">
    <property type="entry name" value="TPK_B1_binding"/>
    <property type="match status" value="1"/>
</dbReference>
<gene>
    <name evidence="7" type="ORF">METZ01_LOCUS44533</name>
</gene>
<keyword evidence="4" id="KW-0067">ATP-binding</keyword>
<sequence>MSMQFSPSDEPIVLFGNGQPPVHPNEFLRLKKAGTIICTDGGADRLQQLGFKADYILGDMDSIAAMDNWMHAVKIILEDQARTDLEKSLTWCVERGIRQLSLVGCSGYRDDHHQMSFLLLSIFSDQIQMEMVTNFSTIYCVHGSRDFECTPDQIISLIPKDYITKIKTTGLQYRLNNENLQYDSQGISNIAMESRFSIQTNGPVWVILNHPE</sequence>
<organism evidence="7">
    <name type="scientific">marine metagenome</name>
    <dbReference type="NCBI Taxonomy" id="408172"/>
    <lineage>
        <taxon>unclassified sequences</taxon>
        <taxon>metagenomes</taxon>
        <taxon>ecological metagenomes</taxon>
    </lineage>
</organism>
<dbReference type="InterPro" id="IPR036371">
    <property type="entry name" value="TPK_B1-bd_sf"/>
</dbReference>
<dbReference type="InterPro" id="IPR007371">
    <property type="entry name" value="TPK_catalytic"/>
</dbReference>
<dbReference type="AlphaFoldDB" id="A0A381RL48"/>
<feature type="domain" description="Thiamin pyrophosphokinase catalytic" evidence="5">
    <location>
        <begin position="30"/>
        <end position="121"/>
    </location>
</feature>
<dbReference type="GO" id="GO:0005524">
    <property type="term" value="F:ATP binding"/>
    <property type="evidence" value="ECO:0007669"/>
    <property type="project" value="UniProtKB-KW"/>
</dbReference>
<dbReference type="EMBL" id="UINC01001995">
    <property type="protein sequence ID" value="SUZ91679.1"/>
    <property type="molecule type" value="Genomic_DNA"/>
</dbReference>
<evidence type="ECO:0000256" key="3">
    <source>
        <dbReference type="ARBA" id="ARBA00022777"/>
    </source>
</evidence>
<keyword evidence="1" id="KW-0808">Transferase</keyword>
<proteinExistence type="predicted"/>
<dbReference type="Gene3D" id="3.40.50.10240">
    <property type="entry name" value="Thiamin pyrophosphokinase, catalytic domain"/>
    <property type="match status" value="1"/>
</dbReference>
<keyword evidence="2" id="KW-0547">Nucleotide-binding</keyword>
<evidence type="ECO:0000256" key="2">
    <source>
        <dbReference type="ARBA" id="ARBA00022741"/>
    </source>
</evidence>
<feature type="domain" description="Thiamin pyrophosphokinase thiamin-binding" evidence="6">
    <location>
        <begin position="153"/>
        <end position="204"/>
    </location>
</feature>
<evidence type="ECO:0000256" key="4">
    <source>
        <dbReference type="ARBA" id="ARBA00022840"/>
    </source>
</evidence>
<dbReference type="InterPro" id="IPR036759">
    <property type="entry name" value="TPK_catalytic_sf"/>
</dbReference>
<dbReference type="CDD" id="cd07995">
    <property type="entry name" value="TPK"/>
    <property type="match status" value="1"/>
</dbReference>
<dbReference type="InterPro" id="IPR053149">
    <property type="entry name" value="TPK"/>
</dbReference>
<dbReference type="GO" id="GO:0006772">
    <property type="term" value="P:thiamine metabolic process"/>
    <property type="evidence" value="ECO:0007669"/>
    <property type="project" value="InterPro"/>
</dbReference>
<dbReference type="GO" id="GO:0009229">
    <property type="term" value="P:thiamine diphosphate biosynthetic process"/>
    <property type="evidence" value="ECO:0007669"/>
    <property type="project" value="InterPro"/>
</dbReference>
<evidence type="ECO:0000259" key="6">
    <source>
        <dbReference type="Pfam" id="PF04265"/>
    </source>
</evidence>
<dbReference type="GO" id="GO:0030975">
    <property type="term" value="F:thiamine binding"/>
    <property type="evidence" value="ECO:0007669"/>
    <property type="project" value="InterPro"/>
</dbReference>
<accession>A0A381RL48</accession>
<dbReference type="NCBIfam" id="TIGR01378">
    <property type="entry name" value="thi_PPkinase"/>
    <property type="match status" value="1"/>
</dbReference>
<dbReference type="PANTHER" id="PTHR41299:SF1">
    <property type="entry name" value="THIAMINE PYROPHOSPHOKINASE"/>
    <property type="match status" value="1"/>
</dbReference>
<protein>
    <submittedName>
        <fullName evidence="7">Uncharacterized protein</fullName>
    </submittedName>
</protein>
<dbReference type="PANTHER" id="PTHR41299">
    <property type="entry name" value="THIAMINE PYROPHOSPHOKINASE"/>
    <property type="match status" value="1"/>
</dbReference>
<reference evidence="7" key="1">
    <citation type="submission" date="2018-05" db="EMBL/GenBank/DDBJ databases">
        <authorList>
            <person name="Lanie J.A."/>
            <person name="Ng W.-L."/>
            <person name="Kazmierczak K.M."/>
            <person name="Andrzejewski T.M."/>
            <person name="Davidsen T.M."/>
            <person name="Wayne K.J."/>
            <person name="Tettelin H."/>
            <person name="Glass J.I."/>
            <person name="Rusch D."/>
            <person name="Podicherti R."/>
            <person name="Tsui H.-C.T."/>
            <person name="Winkler M.E."/>
        </authorList>
    </citation>
    <scope>NUCLEOTIDE SEQUENCE</scope>
</reference>
<dbReference type="Pfam" id="PF04263">
    <property type="entry name" value="TPK_catalytic"/>
    <property type="match status" value="1"/>
</dbReference>
<dbReference type="InterPro" id="IPR007373">
    <property type="entry name" value="Thiamin_PyroPKinase_B1-bd"/>
</dbReference>
<evidence type="ECO:0000259" key="5">
    <source>
        <dbReference type="Pfam" id="PF04263"/>
    </source>
</evidence>
<dbReference type="SUPFAM" id="SSF63862">
    <property type="entry name" value="Thiamin pyrophosphokinase, substrate-binding domain"/>
    <property type="match status" value="1"/>
</dbReference>
<dbReference type="SUPFAM" id="SSF63999">
    <property type="entry name" value="Thiamin pyrophosphokinase, catalytic domain"/>
    <property type="match status" value="1"/>
</dbReference>
<dbReference type="GO" id="GO:0016301">
    <property type="term" value="F:kinase activity"/>
    <property type="evidence" value="ECO:0007669"/>
    <property type="project" value="UniProtKB-KW"/>
</dbReference>
<dbReference type="GO" id="GO:0004788">
    <property type="term" value="F:thiamine diphosphokinase activity"/>
    <property type="evidence" value="ECO:0007669"/>
    <property type="project" value="InterPro"/>
</dbReference>
<dbReference type="InterPro" id="IPR006282">
    <property type="entry name" value="Thi_PPkinase"/>
</dbReference>
<evidence type="ECO:0000313" key="7">
    <source>
        <dbReference type="EMBL" id="SUZ91679.1"/>
    </source>
</evidence>
<evidence type="ECO:0000256" key="1">
    <source>
        <dbReference type="ARBA" id="ARBA00022679"/>
    </source>
</evidence>
<keyword evidence="3" id="KW-0418">Kinase</keyword>